<dbReference type="EMBL" id="JBANRG010000040">
    <property type="protein sequence ID" value="KAK7447661.1"/>
    <property type="molecule type" value="Genomic_DNA"/>
</dbReference>
<evidence type="ECO:0000259" key="2">
    <source>
        <dbReference type="Pfam" id="PF00501"/>
    </source>
</evidence>
<comment type="caution">
    <text evidence="3">The sequence shown here is derived from an EMBL/GenBank/DDBJ whole genome shotgun (WGS) entry which is preliminary data.</text>
</comment>
<dbReference type="PANTHER" id="PTHR43201">
    <property type="entry name" value="ACYL-COA SYNTHETASE"/>
    <property type="match status" value="1"/>
</dbReference>
<comment type="similarity">
    <text evidence="1">Belongs to the ATP-dependent AMP-binding enzyme family.</text>
</comment>
<dbReference type="Pfam" id="PF00501">
    <property type="entry name" value="AMP-binding"/>
    <property type="match status" value="1"/>
</dbReference>
<keyword evidence="4" id="KW-1185">Reference proteome</keyword>
<organism evidence="3 4">
    <name type="scientific">Marasmiellus scandens</name>
    <dbReference type="NCBI Taxonomy" id="2682957"/>
    <lineage>
        <taxon>Eukaryota</taxon>
        <taxon>Fungi</taxon>
        <taxon>Dikarya</taxon>
        <taxon>Basidiomycota</taxon>
        <taxon>Agaricomycotina</taxon>
        <taxon>Agaricomycetes</taxon>
        <taxon>Agaricomycetidae</taxon>
        <taxon>Agaricales</taxon>
        <taxon>Marasmiineae</taxon>
        <taxon>Omphalotaceae</taxon>
        <taxon>Marasmiellus</taxon>
    </lineage>
</organism>
<protein>
    <recommendedName>
        <fullName evidence="2">AMP-dependent synthetase/ligase domain-containing protein</fullName>
    </recommendedName>
</protein>
<dbReference type="PANTHER" id="PTHR43201:SF8">
    <property type="entry name" value="ACYL-COA SYNTHETASE FAMILY MEMBER 3"/>
    <property type="match status" value="1"/>
</dbReference>
<accession>A0ABR1J3Z8</accession>
<evidence type="ECO:0000313" key="3">
    <source>
        <dbReference type="EMBL" id="KAK7447661.1"/>
    </source>
</evidence>
<sequence length="538" mass="59865">MGFTPLTNLAESVEKHSSRVAFKIPLVHPETSQVREWNDVTYSRFARDVESFARYWQSVLCRDGVVPRSVVTLCLQGYSYIDVLHIYGIMKAGYVPQPLTIIPTATFILSLLQKSGSRAVIYEPPYEAKALELSTNLDIRSYRALDSVPDLSSGTTLLDLPRNQAEDIAIYFHTSGSTSGMPKIIPGTFRWLDGIVQRAVNMPSRSKVLDKVDVCSWMGSICHAAQFFGIIRLISTGSVLVQPIDASNNTSDLIHLIPEAGITQITTFPAAFVRLLKQARVNDKFQDDLARLDAISYGGGSIPPEDEQWACANGINVVNVYASTECGGPILISGGSRFSSHNAPHPLNGVECRFELIGAGPNVDSLDAGIKELVILPESLGCPHPSLRSPDGLFHTGDLFREIEPGYYINCGRDDDWIKMENAARCDTRTIEEEVRRSCKDFISECVVVGRYRPRPALFVEPIQGGNLDEALLRKMMFDRISVLQKHRYETERITSPDMVVLVPMGSLSPRTETKGNVRRNIVEERYQTMLDRLYSKS</sequence>
<dbReference type="InterPro" id="IPR042099">
    <property type="entry name" value="ANL_N_sf"/>
</dbReference>
<feature type="domain" description="AMP-dependent synthetase/ligase" evidence="2">
    <location>
        <begin position="12"/>
        <end position="335"/>
    </location>
</feature>
<dbReference type="Proteomes" id="UP001498398">
    <property type="component" value="Unassembled WGS sequence"/>
</dbReference>
<reference evidence="3 4" key="1">
    <citation type="submission" date="2024-01" db="EMBL/GenBank/DDBJ databases">
        <title>A draft genome for the cacao thread blight pathogen Marasmiellus scandens.</title>
        <authorList>
            <person name="Baruah I.K."/>
            <person name="Leung J."/>
            <person name="Bukari Y."/>
            <person name="Amoako-Attah I."/>
            <person name="Meinhardt L.W."/>
            <person name="Bailey B.A."/>
            <person name="Cohen S.P."/>
        </authorList>
    </citation>
    <scope>NUCLEOTIDE SEQUENCE [LARGE SCALE GENOMIC DNA]</scope>
    <source>
        <strain evidence="3 4">GH-19</strain>
    </source>
</reference>
<dbReference type="SUPFAM" id="SSF56801">
    <property type="entry name" value="Acetyl-CoA synthetase-like"/>
    <property type="match status" value="1"/>
</dbReference>
<name>A0ABR1J3Z8_9AGAR</name>
<gene>
    <name evidence="3" type="ORF">VKT23_013917</name>
</gene>
<evidence type="ECO:0000313" key="4">
    <source>
        <dbReference type="Proteomes" id="UP001498398"/>
    </source>
</evidence>
<dbReference type="Gene3D" id="3.40.50.12780">
    <property type="entry name" value="N-terminal domain of ligase-like"/>
    <property type="match status" value="1"/>
</dbReference>
<dbReference type="InterPro" id="IPR000873">
    <property type="entry name" value="AMP-dep_synth/lig_dom"/>
</dbReference>
<dbReference type="Pfam" id="PF23562">
    <property type="entry name" value="AMP-binding_C_3"/>
    <property type="match status" value="1"/>
</dbReference>
<evidence type="ECO:0000256" key="1">
    <source>
        <dbReference type="ARBA" id="ARBA00006432"/>
    </source>
</evidence>
<proteinExistence type="inferred from homology"/>